<sequence>MYLVIYKTNLFIIYVQELPIFLSDWPNLHTKPFQTLIPISIRLRSKPVALRKTIAKKNTTTDVLRTLNPDIDERKLKLRQVLKYQQASKRRVISGW</sequence>
<comment type="caution">
    <text evidence="1">The sequence shown here is derived from an EMBL/GenBank/DDBJ whole genome shotgun (WGS) entry which is preliminary data.</text>
</comment>
<reference evidence="1 2" key="1">
    <citation type="journal article" date="2017" name="MBio">
        <title>Type VI secretion-mediated competition in the bee gut microbiome.</title>
        <authorList>
            <person name="Steele M.I."/>
            <person name="Kwong W.K."/>
            <person name="Powell J.E."/>
            <person name="Whiteley M."/>
            <person name="Moran N.A."/>
        </authorList>
    </citation>
    <scope>NUCLEOTIDE SEQUENCE [LARGE SCALE GENOMIC DNA]</scope>
    <source>
        <strain evidence="1 2">HK3</strain>
    </source>
</reference>
<dbReference type="EMBL" id="MEIU01000066">
    <property type="protein sequence ID" value="PIT58935.1"/>
    <property type="molecule type" value="Genomic_DNA"/>
</dbReference>
<proteinExistence type="predicted"/>
<gene>
    <name evidence="1" type="ORF">BHC57_10725</name>
</gene>
<evidence type="ECO:0000313" key="2">
    <source>
        <dbReference type="Proteomes" id="UP000230463"/>
    </source>
</evidence>
<dbReference type="Proteomes" id="UP000230463">
    <property type="component" value="Unassembled WGS sequence"/>
</dbReference>
<dbReference type="AlphaFoldDB" id="A0A855FUK5"/>
<evidence type="ECO:0000313" key="1">
    <source>
        <dbReference type="EMBL" id="PIT58935.1"/>
    </source>
</evidence>
<dbReference type="InterPro" id="IPR018392">
    <property type="entry name" value="LysM"/>
</dbReference>
<organism evidence="1 2">
    <name type="scientific">Snodgrassella alvi</name>
    <dbReference type="NCBI Taxonomy" id="1196083"/>
    <lineage>
        <taxon>Bacteria</taxon>
        <taxon>Pseudomonadati</taxon>
        <taxon>Pseudomonadota</taxon>
        <taxon>Betaproteobacteria</taxon>
        <taxon>Neisseriales</taxon>
        <taxon>Neisseriaceae</taxon>
        <taxon>Snodgrassella</taxon>
    </lineage>
</organism>
<name>A0A855FUK5_9NEIS</name>
<accession>A0A855FUK5</accession>
<protein>
    <submittedName>
        <fullName evidence="1">Uncharacterized protein</fullName>
    </submittedName>
</protein>
<dbReference type="CDD" id="cd00118">
    <property type="entry name" value="LysM"/>
    <property type="match status" value="1"/>
</dbReference>